<dbReference type="SUPFAM" id="SSF46689">
    <property type="entry name" value="Homeodomain-like"/>
    <property type="match status" value="1"/>
</dbReference>
<sequence length="311" mass="35929">MPLHHAAMLVFNKVYELYDQMGVNLDSLPPNSEFSIYNLGNFPIPRGYRSPVYRANFFSFVFVKNASGCCSSDCNAFITEPGTVYFNNPGHIKQFTMNEVKELYLVTLSESFLKENVHANVFDEFSFILSELVPPQVLPPAQFREFEELYLQIERAYLSGSPLRNKLIGHLFVAILIKIKEYFWTDYSPILEGNRSSQIVSNFKKIMEKHYRELSQGILDKAYRVQEYASQLNLHPSYLNNVIKSKTGRSVSTWITEKTITEAKSLLRYSDFPVKEISYRLGFAESQHFCNYFKKHTQCSPMGYRQGAAQT</sequence>
<dbReference type="Pfam" id="PF12833">
    <property type="entry name" value="HTH_18"/>
    <property type="match status" value="1"/>
</dbReference>
<evidence type="ECO:0000259" key="4">
    <source>
        <dbReference type="PROSITE" id="PS01124"/>
    </source>
</evidence>
<keyword evidence="6" id="KW-1185">Reference proteome</keyword>
<dbReference type="InterPro" id="IPR009057">
    <property type="entry name" value="Homeodomain-like_sf"/>
</dbReference>
<dbReference type="Proteomes" id="UP000324611">
    <property type="component" value="Unassembled WGS sequence"/>
</dbReference>
<comment type="caution">
    <text evidence="5">The sequence shown here is derived from an EMBL/GenBank/DDBJ whole genome shotgun (WGS) entry which is preliminary data.</text>
</comment>
<dbReference type="PANTHER" id="PTHR43280:SF32">
    <property type="entry name" value="TRANSCRIPTIONAL REGULATORY PROTEIN"/>
    <property type="match status" value="1"/>
</dbReference>
<gene>
    <name evidence="5" type="ORF">F0L74_12645</name>
</gene>
<evidence type="ECO:0000256" key="1">
    <source>
        <dbReference type="ARBA" id="ARBA00023015"/>
    </source>
</evidence>
<dbReference type="SUPFAM" id="SSF51215">
    <property type="entry name" value="Regulatory protein AraC"/>
    <property type="match status" value="1"/>
</dbReference>
<keyword evidence="3" id="KW-0804">Transcription</keyword>
<dbReference type="Gene3D" id="1.10.10.60">
    <property type="entry name" value="Homeodomain-like"/>
    <property type="match status" value="2"/>
</dbReference>
<dbReference type="RefSeq" id="WP_149838222.1">
    <property type="nucleotide sequence ID" value="NZ_VUOC01000002.1"/>
</dbReference>
<dbReference type="GO" id="GO:0003700">
    <property type="term" value="F:DNA-binding transcription factor activity"/>
    <property type="evidence" value="ECO:0007669"/>
    <property type="project" value="InterPro"/>
</dbReference>
<evidence type="ECO:0000256" key="3">
    <source>
        <dbReference type="ARBA" id="ARBA00023163"/>
    </source>
</evidence>
<evidence type="ECO:0000313" key="6">
    <source>
        <dbReference type="Proteomes" id="UP000324611"/>
    </source>
</evidence>
<evidence type="ECO:0000256" key="2">
    <source>
        <dbReference type="ARBA" id="ARBA00023125"/>
    </source>
</evidence>
<keyword evidence="1" id="KW-0805">Transcription regulation</keyword>
<organism evidence="5 6">
    <name type="scientific">Chitinophaga agrisoli</name>
    <dbReference type="NCBI Taxonomy" id="2607653"/>
    <lineage>
        <taxon>Bacteria</taxon>
        <taxon>Pseudomonadati</taxon>
        <taxon>Bacteroidota</taxon>
        <taxon>Chitinophagia</taxon>
        <taxon>Chitinophagales</taxon>
        <taxon>Chitinophagaceae</taxon>
        <taxon>Chitinophaga</taxon>
    </lineage>
</organism>
<dbReference type="EMBL" id="VUOC01000002">
    <property type="protein sequence ID" value="KAA2243346.1"/>
    <property type="molecule type" value="Genomic_DNA"/>
</dbReference>
<dbReference type="InterPro" id="IPR037923">
    <property type="entry name" value="HTH-like"/>
</dbReference>
<feature type="domain" description="HTH araC/xylS-type" evidence="4">
    <location>
        <begin position="204"/>
        <end position="307"/>
    </location>
</feature>
<name>A0A5B2VYR6_9BACT</name>
<evidence type="ECO:0000313" key="5">
    <source>
        <dbReference type="EMBL" id="KAA2243346.1"/>
    </source>
</evidence>
<proteinExistence type="predicted"/>
<dbReference type="PROSITE" id="PS01124">
    <property type="entry name" value="HTH_ARAC_FAMILY_2"/>
    <property type="match status" value="1"/>
</dbReference>
<accession>A0A5B2VYR6</accession>
<protein>
    <submittedName>
        <fullName evidence="5">Helix-turn-helix transcriptional regulator</fullName>
    </submittedName>
</protein>
<dbReference type="InterPro" id="IPR018060">
    <property type="entry name" value="HTH_AraC"/>
</dbReference>
<dbReference type="PANTHER" id="PTHR43280">
    <property type="entry name" value="ARAC-FAMILY TRANSCRIPTIONAL REGULATOR"/>
    <property type="match status" value="1"/>
</dbReference>
<reference evidence="5 6" key="1">
    <citation type="submission" date="2019-09" db="EMBL/GenBank/DDBJ databases">
        <title>Chitinophaga ginsengihumi sp. nov., isolated from soil of ginseng rhizosphere.</title>
        <authorList>
            <person name="Lee J."/>
        </authorList>
    </citation>
    <scope>NUCLEOTIDE SEQUENCE [LARGE SCALE GENOMIC DNA]</scope>
    <source>
        <strain evidence="5 6">BN140078</strain>
    </source>
</reference>
<dbReference type="AlphaFoldDB" id="A0A5B2VYR6"/>
<dbReference type="SMART" id="SM00342">
    <property type="entry name" value="HTH_ARAC"/>
    <property type="match status" value="1"/>
</dbReference>
<keyword evidence="2" id="KW-0238">DNA-binding</keyword>
<reference evidence="5 6" key="2">
    <citation type="submission" date="2019-09" db="EMBL/GenBank/DDBJ databases">
        <authorList>
            <person name="Jin C."/>
        </authorList>
    </citation>
    <scope>NUCLEOTIDE SEQUENCE [LARGE SCALE GENOMIC DNA]</scope>
    <source>
        <strain evidence="5 6">BN140078</strain>
    </source>
</reference>
<dbReference type="GO" id="GO:0043565">
    <property type="term" value="F:sequence-specific DNA binding"/>
    <property type="evidence" value="ECO:0007669"/>
    <property type="project" value="InterPro"/>
</dbReference>